<gene>
    <name evidence="4" type="ORF">BAE44_0009343</name>
</gene>
<name>A0A1E5VX07_9POAL</name>
<keyword evidence="5" id="KW-1185">Reference proteome</keyword>
<evidence type="ECO:0000256" key="1">
    <source>
        <dbReference type="ARBA" id="ARBA00007692"/>
    </source>
</evidence>
<dbReference type="InterPro" id="IPR003690">
    <property type="entry name" value="MTERF"/>
</dbReference>
<dbReference type="PANTHER" id="PTHR13068:SF39">
    <property type="entry name" value="OS02G0749900 PROTEIN"/>
    <property type="match status" value="1"/>
</dbReference>
<protein>
    <submittedName>
        <fullName evidence="4">Uncharacterized protein</fullName>
    </submittedName>
</protein>
<reference evidence="4 5" key="1">
    <citation type="submission" date="2016-09" db="EMBL/GenBank/DDBJ databases">
        <title>The draft genome of Dichanthelium oligosanthes: A C3 panicoid grass species.</title>
        <authorList>
            <person name="Studer A.J."/>
            <person name="Schnable J.C."/>
            <person name="Brutnell T.P."/>
        </authorList>
    </citation>
    <scope>NUCLEOTIDE SEQUENCE [LARGE SCALE GENOMIC DNA]</scope>
    <source>
        <strain evidence="5">cv. Kellogg 1175</strain>
        <tissue evidence="4">Leaf</tissue>
    </source>
</reference>
<dbReference type="Gene3D" id="1.25.70.10">
    <property type="entry name" value="Transcription termination factor 3, mitochondrial"/>
    <property type="match status" value="1"/>
</dbReference>
<proteinExistence type="inferred from homology"/>
<dbReference type="EMBL" id="LWDX02027161">
    <property type="protein sequence ID" value="OEL29638.1"/>
    <property type="molecule type" value="Genomic_DNA"/>
</dbReference>
<dbReference type="GO" id="GO:0006353">
    <property type="term" value="P:DNA-templated transcription termination"/>
    <property type="evidence" value="ECO:0007669"/>
    <property type="project" value="UniProtKB-KW"/>
</dbReference>
<accession>A0A1E5VX07</accession>
<dbReference type="AlphaFoldDB" id="A0A1E5VX07"/>
<dbReference type="GO" id="GO:0003676">
    <property type="term" value="F:nucleic acid binding"/>
    <property type="evidence" value="ECO:0007669"/>
    <property type="project" value="InterPro"/>
</dbReference>
<organism evidence="4 5">
    <name type="scientific">Dichanthelium oligosanthes</name>
    <dbReference type="NCBI Taxonomy" id="888268"/>
    <lineage>
        <taxon>Eukaryota</taxon>
        <taxon>Viridiplantae</taxon>
        <taxon>Streptophyta</taxon>
        <taxon>Embryophyta</taxon>
        <taxon>Tracheophyta</taxon>
        <taxon>Spermatophyta</taxon>
        <taxon>Magnoliopsida</taxon>
        <taxon>Liliopsida</taxon>
        <taxon>Poales</taxon>
        <taxon>Poaceae</taxon>
        <taxon>PACMAD clade</taxon>
        <taxon>Panicoideae</taxon>
        <taxon>Panicodae</taxon>
        <taxon>Paniceae</taxon>
        <taxon>Dichantheliinae</taxon>
        <taxon>Dichanthelium</taxon>
    </lineage>
</organism>
<sequence>LGRSAHEQGSTSRPQRRRARRRIEWRCFASELRSHLLSAIRTPSPLPAASSLHRFLLLSTTTASPSPFVVEDFLVTSCGLPPALARASRRIANLKSPAIPEAALALFVDSGLAKADLAAAIARDLRLICSKVEKSLKPRLALLRDIGLSLPHHQPHPPPPRPPLKQISSLIAIHPDVFLSPRKISSNSTSVSWAPTTFLLGRDLERVVKPNMALLRQCGGCFQELTRPHPTVHMQILRYSDFLKKALGCSDTELGIAVRKLPTILSVSEVRLNRVVEFLEMEVGLKVEYIVHRPALFTYSVKMQLMPRH</sequence>
<evidence type="ECO:0000256" key="2">
    <source>
        <dbReference type="ARBA" id="ARBA00022472"/>
    </source>
</evidence>
<feature type="non-terminal residue" evidence="4">
    <location>
        <position position="1"/>
    </location>
</feature>
<keyword evidence="2" id="KW-0806">Transcription termination</keyword>
<keyword evidence="3" id="KW-0809">Transit peptide</keyword>
<dbReference type="Proteomes" id="UP000095767">
    <property type="component" value="Unassembled WGS sequence"/>
</dbReference>
<comment type="similarity">
    <text evidence="1">Belongs to the mTERF family.</text>
</comment>
<evidence type="ECO:0000256" key="3">
    <source>
        <dbReference type="ARBA" id="ARBA00022946"/>
    </source>
</evidence>
<dbReference type="STRING" id="888268.A0A1E5VX07"/>
<keyword evidence="2" id="KW-0805">Transcription regulation</keyword>
<dbReference type="InterPro" id="IPR038538">
    <property type="entry name" value="MTERF_sf"/>
</dbReference>
<dbReference type="Pfam" id="PF02536">
    <property type="entry name" value="mTERF"/>
    <property type="match status" value="1"/>
</dbReference>
<dbReference type="PANTHER" id="PTHR13068">
    <property type="entry name" value="CGI-12 PROTEIN-RELATED"/>
    <property type="match status" value="1"/>
</dbReference>
<evidence type="ECO:0000313" key="4">
    <source>
        <dbReference type="EMBL" id="OEL29638.1"/>
    </source>
</evidence>
<keyword evidence="2" id="KW-0804">Transcription</keyword>
<comment type="caution">
    <text evidence="4">The sequence shown here is derived from an EMBL/GenBank/DDBJ whole genome shotgun (WGS) entry which is preliminary data.</text>
</comment>
<dbReference type="OrthoDB" id="641315at2759"/>
<dbReference type="SMART" id="SM00733">
    <property type="entry name" value="Mterf"/>
    <property type="match status" value="2"/>
</dbReference>
<evidence type="ECO:0000313" key="5">
    <source>
        <dbReference type="Proteomes" id="UP000095767"/>
    </source>
</evidence>